<reference evidence="1 2" key="1">
    <citation type="submission" date="2023-09" db="EMBL/GenBank/DDBJ databases">
        <authorList>
            <person name="Rey-Velasco X."/>
        </authorList>
    </citation>
    <scope>NUCLEOTIDE SEQUENCE [LARGE SCALE GENOMIC DNA]</scope>
    <source>
        <strain evidence="1 2">P050</strain>
    </source>
</reference>
<organism evidence="1 2">
    <name type="scientific">Urechidicola vernalis</name>
    <dbReference type="NCBI Taxonomy" id="3075600"/>
    <lineage>
        <taxon>Bacteria</taxon>
        <taxon>Pseudomonadati</taxon>
        <taxon>Bacteroidota</taxon>
        <taxon>Flavobacteriia</taxon>
        <taxon>Flavobacteriales</taxon>
        <taxon>Flavobacteriaceae</taxon>
        <taxon>Urechidicola</taxon>
    </lineage>
</organism>
<evidence type="ECO:0000313" key="1">
    <source>
        <dbReference type="EMBL" id="MDT0552600.1"/>
    </source>
</evidence>
<name>A0ABU2Y473_9FLAO</name>
<accession>A0ABU2Y473</accession>
<comment type="caution">
    <text evidence="1">The sequence shown here is derived from an EMBL/GenBank/DDBJ whole genome shotgun (WGS) entry which is preliminary data.</text>
</comment>
<proteinExistence type="predicted"/>
<evidence type="ECO:0008006" key="3">
    <source>
        <dbReference type="Google" id="ProtNLM"/>
    </source>
</evidence>
<protein>
    <recommendedName>
        <fullName evidence="3">Secreted protein</fullName>
    </recommendedName>
</protein>
<dbReference type="Proteomes" id="UP001252186">
    <property type="component" value="Unassembled WGS sequence"/>
</dbReference>
<gene>
    <name evidence="1" type="ORF">RM519_05020</name>
</gene>
<keyword evidence="2" id="KW-1185">Reference proteome</keyword>
<sequence length="225" mass="25178">MRIIIMNGTLFKITFFCFASFLFYSKSFGQEIKPKSSTFEVAPNIVVPKPNEDFYGMKAKDEKYQTPVDLVLQSILDAEARKTLNDKGIIDPQKVHEEKLKKEIAEINRQYAKIDQYLGGFSSTSDSATIVCRDFQYPDGDIVTIYLNNEPIIRDITLTTSFKQFKLPLKKGLNVISFKAENQGSSGPNTAAFMVFGDNGEVISSNEWNLATGAKATLSIARVDD</sequence>
<evidence type="ECO:0000313" key="2">
    <source>
        <dbReference type="Proteomes" id="UP001252186"/>
    </source>
</evidence>
<dbReference type="RefSeq" id="WP_311592480.1">
    <property type="nucleotide sequence ID" value="NZ_JAVRHV010000001.1"/>
</dbReference>
<dbReference type="EMBL" id="JAVRHV010000001">
    <property type="protein sequence ID" value="MDT0552600.1"/>
    <property type="molecule type" value="Genomic_DNA"/>
</dbReference>